<accession>A0AAD6MGF6</accession>
<dbReference type="AlphaFoldDB" id="A0AAD6MGF6"/>
<comment type="caution">
    <text evidence="1">The sequence shown here is derived from an EMBL/GenBank/DDBJ whole genome shotgun (WGS) entry which is preliminary data.</text>
</comment>
<gene>
    <name evidence="1" type="ORF">NC653_023156</name>
</gene>
<sequence length="130" mass="14972">MAVRHKDLRILIGRPRLETRLRRFLGLASLSLVEVSGLLLQISCWLSCLYEEDNPTSSNNSLSFPLSQVRRFLNHNHICSAVILLIIYDVKRGEKRLRPYLRIESKESRLIAFLLALSFKVGYDGRSSEL</sequence>
<protein>
    <submittedName>
        <fullName evidence="1">Uncharacterized protein</fullName>
    </submittedName>
</protein>
<dbReference type="EMBL" id="JAQIZT010000009">
    <property type="protein sequence ID" value="KAJ6985084.1"/>
    <property type="molecule type" value="Genomic_DNA"/>
</dbReference>
<organism evidence="1 2">
    <name type="scientific">Populus alba x Populus x berolinensis</name>
    <dbReference type="NCBI Taxonomy" id="444605"/>
    <lineage>
        <taxon>Eukaryota</taxon>
        <taxon>Viridiplantae</taxon>
        <taxon>Streptophyta</taxon>
        <taxon>Embryophyta</taxon>
        <taxon>Tracheophyta</taxon>
        <taxon>Spermatophyta</taxon>
        <taxon>Magnoliopsida</taxon>
        <taxon>eudicotyledons</taxon>
        <taxon>Gunneridae</taxon>
        <taxon>Pentapetalae</taxon>
        <taxon>rosids</taxon>
        <taxon>fabids</taxon>
        <taxon>Malpighiales</taxon>
        <taxon>Salicaceae</taxon>
        <taxon>Saliceae</taxon>
        <taxon>Populus</taxon>
    </lineage>
</organism>
<dbReference type="Proteomes" id="UP001164929">
    <property type="component" value="Chromosome 9"/>
</dbReference>
<evidence type="ECO:0000313" key="1">
    <source>
        <dbReference type="EMBL" id="KAJ6985084.1"/>
    </source>
</evidence>
<name>A0AAD6MGF6_9ROSI</name>
<reference evidence="1" key="1">
    <citation type="journal article" date="2023" name="Mol. Ecol. Resour.">
        <title>Chromosome-level genome assembly of a triploid poplar Populus alba 'Berolinensis'.</title>
        <authorList>
            <person name="Chen S."/>
            <person name="Yu Y."/>
            <person name="Wang X."/>
            <person name="Wang S."/>
            <person name="Zhang T."/>
            <person name="Zhou Y."/>
            <person name="He R."/>
            <person name="Meng N."/>
            <person name="Wang Y."/>
            <person name="Liu W."/>
            <person name="Liu Z."/>
            <person name="Liu J."/>
            <person name="Guo Q."/>
            <person name="Huang H."/>
            <person name="Sederoff R.R."/>
            <person name="Wang G."/>
            <person name="Qu G."/>
            <person name="Chen S."/>
        </authorList>
    </citation>
    <scope>NUCLEOTIDE SEQUENCE</scope>
    <source>
        <strain evidence="1">SC-2020</strain>
    </source>
</reference>
<evidence type="ECO:0000313" key="2">
    <source>
        <dbReference type="Proteomes" id="UP001164929"/>
    </source>
</evidence>
<proteinExistence type="predicted"/>
<keyword evidence="2" id="KW-1185">Reference proteome</keyword>